<evidence type="ECO:0000256" key="4">
    <source>
        <dbReference type="ARBA" id="ARBA00022692"/>
    </source>
</evidence>
<dbReference type="PANTHER" id="PTHR32243:SF18">
    <property type="entry name" value="INNER MEMBRANE ABC TRANSPORTER PERMEASE PROTEIN YCJP"/>
    <property type="match status" value="1"/>
</dbReference>
<feature type="transmembrane region" description="Helical" evidence="7">
    <location>
        <begin position="96"/>
        <end position="113"/>
    </location>
</feature>
<evidence type="ECO:0000256" key="3">
    <source>
        <dbReference type="ARBA" id="ARBA00022475"/>
    </source>
</evidence>
<organism evidence="9 10">
    <name type="scientific">Georgenia satyanarayanai</name>
    <dbReference type="NCBI Taxonomy" id="860221"/>
    <lineage>
        <taxon>Bacteria</taxon>
        <taxon>Bacillati</taxon>
        <taxon>Actinomycetota</taxon>
        <taxon>Actinomycetes</taxon>
        <taxon>Micrococcales</taxon>
        <taxon>Bogoriellaceae</taxon>
        <taxon>Georgenia</taxon>
    </lineage>
</organism>
<accession>A0A2Y9BYT3</accession>
<evidence type="ECO:0000256" key="5">
    <source>
        <dbReference type="ARBA" id="ARBA00022989"/>
    </source>
</evidence>
<comment type="subcellular location">
    <subcellularLocation>
        <location evidence="1 7">Cell membrane</location>
        <topology evidence="1 7">Multi-pass membrane protein</topology>
    </subcellularLocation>
</comment>
<keyword evidence="6 7" id="KW-0472">Membrane</keyword>
<feature type="domain" description="ABC transmembrane type-1" evidence="8">
    <location>
        <begin position="66"/>
        <end position="257"/>
    </location>
</feature>
<keyword evidence="2 7" id="KW-0813">Transport</keyword>
<evidence type="ECO:0000256" key="6">
    <source>
        <dbReference type="ARBA" id="ARBA00023136"/>
    </source>
</evidence>
<evidence type="ECO:0000256" key="2">
    <source>
        <dbReference type="ARBA" id="ARBA00022448"/>
    </source>
</evidence>
<proteinExistence type="inferred from homology"/>
<dbReference type="Pfam" id="PF00528">
    <property type="entry name" value="BPD_transp_1"/>
    <property type="match status" value="1"/>
</dbReference>
<dbReference type="InterPro" id="IPR035906">
    <property type="entry name" value="MetI-like_sf"/>
</dbReference>
<comment type="similarity">
    <text evidence="7">Belongs to the binding-protein-dependent transport system permease family.</text>
</comment>
<dbReference type="Proteomes" id="UP000250222">
    <property type="component" value="Unassembled WGS sequence"/>
</dbReference>
<feature type="transmembrane region" description="Helical" evidence="7">
    <location>
        <begin position="12"/>
        <end position="32"/>
    </location>
</feature>
<feature type="transmembrane region" description="Helical" evidence="7">
    <location>
        <begin position="191"/>
        <end position="214"/>
    </location>
</feature>
<feature type="transmembrane region" description="Helical" evidence="7">
    <location>
        <begin position="234"/>
        <end position="256"/>
    </location>
</feature>
<dbReference type="CDD" id="cd06261">
    <property type="entry name" value="TM_PBP2"/>
    <property type="match status" value="1"/>
</dbReference>
<keyword evidence="3" id="KW-1003">Cell membrane</keyword>
<evidence type="ECO:0000256" key="7">
    <source>
        <dbReference type="RuleBase" id="RU363032"/>
    </source>
</evidence>
<evidence type="ECO:0000313" key="9">
    <source>
        <dbReference type="EMBL" id="SSA43122.1"/>
    </source>
</evidence>
<evidence type="ECO:0000256" key="1">
    <source>
        <dbReference type="ARBA" id="ARBA00004651"/>
    </source>
</evidence>
<sequence length="271" mass="28571">MSMKAGPVTTGIKIVLALLYGVPLLWIVLTSFKSSGDVFSSDATLLFRPVTEAYVGVLGPDLFVALRQSVVIAVGTTALVLLIGIPAAYALARTSGLITSVGLALLIVLQMLPQTANVIPLFQVFGSWGLLDSTLGVIVADTALLTPFAVMLMRPFFRAVPMSLEEAASLDGANLLRTFGRIVLPVARNGVATTGTLVFMLAWGEFLYAVNLFLSPGTYPLSALVAQQVGAFGIDWPGLMALAVLTSLPILVVYALSYRLLRDGLTVGAVK</sequence>
<evidence type="ECO:0000313" key="10">
    <source>
        <dbReference type="Proteomes" id="UP000250222"/>
    </source>
</evidence>
<dbReference type="RefSeq" id="WP_110852614.1">
    <property type="nucleotide sequence ID" value="NZ_QKLZ01000007.1"/>
</dbReference>
<feature type="transmembrane region" description="Helical" evidence="7">
    <location>
        <begin position="70"/>
        <end position="89"/>
    </location>
</feature>
<dbReference type="InterPro" id="IPR000515">
    <property type="entry name" value="MetI-like"/>
</dbReference>
<keyword evidence="5 7" id="KW-1133">Transmembrane helix</keyword>
<feature type="transmembrane region" description="Helical" evidence="7">
    <location>
        <begin position="133"/>
        <end position="153"/>
    </location>
</feature>
<dbReference type="SUPFAM" id="SSF161098">
    <property type="entry name" value="MetI-like"/>
    <property type="match status" value="1"/>
</dbReference>
<gene>
    <name evidence="9" type="ORF">SAMN05216184_10719</name>
</gene>
<name>A0A2Y9BYT3_9MICO</name>
<dbReference type="InterPro" id="IPR050901">
    <property type="entry name" value="BP-dep_ABC_trans_perm"/>
</dbReference>
<dbReference type="GO" id="GO:0055085">
    <property type="term" value="P:transmembrane transport"/>
    <property type="evidence" value="ECO:0007669"/>
    <property type="project" value="InterPro"/>
</dbReference>
<dbReference type="AlphaFoldDB" id="A0A2Y9BYT3"/>
<dbReference type="GO" id="GO:0005886">
    <property type="term" value="C:plasma membrane"/>
    <property type="evidence" value="ECO:0007669"/>
    <property type="project" value="UniProtKB-SubCell"/>
</dbReference>
<keyword evidence="4 7" id="KW-0812">Transmembrane</keyword>
<protein>
    <submittedName>
        <fullName evidence="9">Carbohydrate ABC transporter membrane protein 2, CUT1 family</fullName>
    </submittedName>
</protein>
<keyword evidence="10" id="KW-1185">Reference proteome</keyword>
<dbReference type="OrthoDB" id="3569827at2"/>
<dbReference type="EMBL" id="UETB01000007">
    <property type="protein sequence ID" value="SSA43122.1"/>
    <property type="molecule type" value="Genomic_DNA"/>
</dbReference>
<dbReference type="PANTHER" id="PTHR32243">
    <property type="entry name" value="MALTOSE TRANSPORT SYSTEM PERMEASE-RELATED"/>
    <property type="match status" value="1"/>
</dbReference>
<evidence type="ECO:0000259" key="8">
    <source>
        <dbReference type="PROSITE" id="PS50928"/>
    </source>
</evidence>
<reference evidence="9 10" key="1">
    <citation type="submission" date="2016-10" db="EMBL/GenBank/DDBJ databases">
        <authorList>
            <person name="Cai Z."/>
        </authorList>
    </citation>
    <scope>NUCLEOTIDE SEQUENCE [LARGE SCALE GENOMIC DNA]</scope>
    <source>
        <strain evidence="9 10">CGMCC 1.10826</strain>
    </source>
</reference>
<dbReference type="Gene3D" id="1.10.3720.10">
    <property type="entry name" value="MetI-like"/>
    <property type="match status" value="1"/>
</dbReference>
<dbReference type="PROSITE" id="PS50928">
    <property type="entry name" value="ABC_TM1"/>
    <property type="match status" value="1"/>
</dbReference>